<protein>
    <submittedName>
        <fullName evidence="3">Cell division protein DIVIC</fullName>
    </submittedName>
</protein>
<name>A0A1L3MWK3_9BACI</name>
<dbReference type="RefSeq" id="WP_072581509.1">
    <property type="nucleotide sequence ID" value="NZ_CP016020.1"/>
</dbReference>
<keyword evidence="4" id="KW-1185">Reference proteome</keyword>
<dbReference type="GO" id="GO:0051301">
    <property type="term" value="P:cell division"/>
    <property type="evidence" value="ECO:0007669"/>
    <property type="project" value="UniProtKB-KW"/>
</dbReference>
<gene>
    <name evidence="3" type="ORF">A9C19_19600</name>
</gene>
<keyword evidence="2" id="KW-1133">Transmembrane helix</keyword>
<dbReference type="Proteomes" id="UP000181936">
    <property type="component" value="Chromosome"/>
</dbReference>
<dbReference type="PANTHER" id="PTHR40027:SF1">
    <property type="entry name" value="CELL DIVISION PROTEIN DIVIC"/>
    <property type="match status" value="1"/>
</dbReference>
<evidence type="ECO:0000313" key="4">
    <source>
        <dbReference type="Proteomes" id="UP000181936"/>
    </source>
</evidence>
<keyword evidence="3" id="KW-0132">Cell division</keyword>
<organism evidence="3 4">
    <name type="scientific">Bacillus weihaiensis</name>
    <dbReference type="NCBI Taxonomy" id="1547283"/>
    <lineage>
        <taxon>Bacteria</taxon>
        <taxon>Bacillati</taxon>
        <taxon>Bacillota</taxon>
        <taxon>Bacilli</taxon>
        <taxon>Bacillales</taxon>
        <taxon>Bacillaceae</taxon>
        <taxon>Bacillus</taxon>
    </lineage>
</organism>
<feature type="transmembrane region" description="Helical" evidence="2">
    <location>
        <begin position="38"/>
        <end position="57"/>
    </location>
</feature>
<evidence type="ECO:0000256" key="1">
    <source>
        <dbReference type="SAM" id="Coils"/>
    </source>
</evidence>
<dbReference type="PANTHER" id="PTHR40027">
    <property type="entry name" value="CELL DIVISION PROTEIN DIVIC"/>
    <property type="match status" value="1"/>
</dbReference>
<dbReference type="InterPro" id="IPR007060">
    <property type="entry name" value="FtsL/DivIC"/>
</dbReference>
<dbReference type="OrthoDB" id="2991180at2"/>
<keyword evidence="1" id="KW-0175">Coiled coil</keyword>
<keyword evidence="2" id="KW-0472">Membrane</keyword>
<keyword evidence="2" id="KW-0812">Transmembrane</keyword>
<dbReference type="Pfam" id="PF04977">
    <property type="entry name" value="DivIC"/>
    <property type="match status" value="1"/>
</dbReference>
<proteinExistence type="predicted"/>
<dbReference type="InterPro" id="IPR039076">
    <property type="entry name" value="DivIC"/>
</dbReference>
<keyword evidence="3" id="KW-0131">Cell cycle</keyword>
<dbReference type="STRING" id="1547283.A9C19_19600"/>
<evidence type="ECO:0000256" key="2">
    <source>
        <dbReference type="SAM" id="Phobius"/>
    </source>
</evidence>
<accession>A0A1L3MWK3</accession>
<evidence type="ECO:0000313" key="3">
    <source>
        <dbReference type="EMBL" id="APH06714.1"/>
    </source>
</evidence>
<dbReference type="EMBL" id="CP016020">
    <property type="protein sequence ID" value="APH06714.1"/>
    <property type="molecule type" value="Genomic_DNA"/>
</dbReference>
<feature type="coiled-coil region" evidence="1">
    <location>
        <begin position="60"/>
        <end position="97"/>
    </location>
</feature>
<reference evidence="3 4" key="1">
    <citation type="journal article" date="2016" name="Sci. Rep.">
        <title>Complete genome sequence and transcriptomic analysis of a novel marine strain Bacillus weihaiensis reveals the mechanism of brown algae degradation.</title>
        <authorList>
            <person name="Zhu Y."/>
            <person name="Chen P."/>
            <person name="Bao Y."/>
            <person name="Men Y."/>
            <person name="Zeng Y."/>
            <person name="Yang J."/>
            <person name="Sun J."/>
            <person name="Sun Y."/>
        </authorList>
    </citation>
    <scope>NUCLEOTIDE SEQUENCE [LARGE SCALE GENOMIC DNA]</scope>
    <source>
        <strain evidence="3 4">Alg07</strain>
    </source>
</reference>
<dbReference type="KEGG" id="bwh:A9C19_19600"/>
<sequence>MSLERSKKITELQSQYMMEQEKQQQLASRRKKGLFRRLTMFGIIAIVASSVIFTTMFSQSKAINEKIEQQEELEQQLTELQKEEKILREEIVKLNDDEYIAKIARRDYFLSDDNEIIFNIKE</sequence>
<dbReference type="AlphaFoldDB" id="A0A1L3MWK3"/>